<accession>A0ABQ6ICJ2</accession>
<keyword evidence="3 4" id="KW-0949">S-adenosyl-L-methionine</keyword>
<keyword evidence="2 4" id="KW-0808">Transferase</keyword>
<sequence length="228" mass="24718">MQCDYWDAGVCRSCSLIETPYPVRLARKQADVEALLAPLAPSATWLPPVASAESGFRTKAKMVVAGTVDAPTVGILDAEGRGTDLRRCGLYPPALSATFPILAAFITRASLEPYAVPERRGELKHILVTLAPSGGILVRFVMRSTEALSRLRKHLPWLIERLPALEVATLNVLPEHKAVTEGDREIVLTPAQTLPMTINDVTLHLGPRLLSDQHRSRIGPVPPGSRVG</sequence>
<comment type="caution">
    <text evidence="5">The sequence shown here is derived from an EMBL/GenBank/DDBJ whole genome shotgun (WGS) entry which is preliminary data.</text>
</comment>
<evidence type="ECO:0008006" key="7">
    <source>
        <dbReference type="Google" id="ProtNLM"/>
    </source>
</evidence>
<name>A0ABQ6ICJ2_9MICO</name>
<dbReference type="PANTHER" id="PTHR11061">
    <property type="entry name" value="RNA M5U METHYLTRANSFERASE"/>
    <property type="match status" value="1"/>
</dbReference>
<dbReference type="SUPFAM" id="SSF53335">
    <property type="entry name" value="S-adenosyl-L-methionine-dependent methyltransferases"/>
    <property type="match status" value="1"/>
</dbReference>
<protein>
    <recommendedName>
        <fullName evidence="7">23S rRNA (Uracil(747)-C(5))-methyltransferase RlmC</fullName>
    </recommendedName>
</protein>
<dbReference type="Proteomes" id="UP001157125">
    <property type="component" value="Unassembled WGS sequence"/>
</dbReference>
<dbReference type="InterPro" id="IPR010280">
    <property type="entry name" value="U5_MeTrfase_fam"/>
</dbReference>
<proteinExistence type="inferred from homology"/>
<keyword evidence="6" id="KW-1185">Reference proteome</keyword>
<dbReference type="InterPro" id="IPR029063">
    <property type="entry name" value="SAM-dependent_MTases_sf"/>
</dbReference>
<dbReference type="EMBL" id="BSUN01000001">
    <property type="protein sequence ID" value="GMA34981.1"/>
    <property type="molecule type" value="Genomic_DNA"/>
</dbReference>
<evidence type="ECO:0000313" key="5">
    <source>
        <dbReference type="EMBL" id="GMA34981.1"/>
    </source>
</evidence>
<evidence type="ECO:0000256" key="3">
    <source>
        <dbReference type="ARBA" id="ARBA00022691"/>
    </source>
</evidence>
<dbReference type="Gene3D" id="3.40.50.150">
    <property type="entry name" value="Vaccinia Virus protein VP39"/>
    <property type="match status" value="1"/>
</dbReference>
<evidence type="ECO:0000256" key="1">
    <source>
        <dbReference type="ARBA" id="ARBA00022603"/>
    </source>
</evidence>
<evidence type="ECO:0000313" key="6">
    <source>
        <dbReference type="Proteomes" id="UP001157125"/>
    </source>
</evidence>
<reference evidence="6" key="1">
    <citation type="journal article" date="2019" name="Int. J. Syst. Evol. Microbiol.">
        <title>The Global Catalogue of Microorganisms (GCM) 10K type strain sequencing project: providing services to taxonomists for standard genome sequencing and annotation.</title>
        <authorList>
            <consortium name="The Broad Institute Genomics Platform"/>
            <consortium name="The Broad Institute Genome Sequencing Center for Infectious Disease"/>
            <person name="Wu L."/>
            <person name="Ma J."/>
        </authorList>
    </citation>
    <scope>NUCLEOTIDE SEQUENCE [LARGE SCALE GENOMIC DNA]</scope>
    <source>
        <strain evidence="6">NBRC 112299</strain>
    </source>
</reference>
<evidence type="ECO:0000256" key="2">
    <source>
        <dbReference type="ARBA" id="ARBA00022679"/>
    </source>
</evidence>
<dbReference type="Gene3D" id="2.40.50.1070">
    <property type="match status" value="1"/>
</dbReference>
<dbReference type="PROSITE" id="PS51687">
    <property type="entry name" value="SAM_MT_RNA_M5U"/>
    <property type="match status" value="1"/>
</dbReference>
<comment type="similarity">
    <text evidence="4">Belongs to the class I-like SAM-binding methyltransferase superfamily. RNA M5U methyltransferase family.</text>
</comment>
<evidence type="ECO:0000256" key="4">
    <source>
        <dbReference type="PROSITE-ProRule" id="PRU01024"/>
    </source>
</evidence>
<organism evidence="5 6">
    <name type="scientific">Demequina litorisediminis</name>
    <dbReference type="NCBI Taxonomy" id="1849022"/>
    <lineage>
        <taxon>Bacteria</taxon>
        <taxon>Bacillati</taxon>
        <taxon>Actinomycetota</taxon>
        <taxon>Actinomycetes</taxon>
        <taxon>Micrococcales</taxon>
        <taxon>Demequinaceae</taxon>
        <taxon>Demequina</taxon>
    </lineage>
</organism>
<keyword evidence="1 4" id="KW-0489">Methyltransferase</keyword>
<dbReference type="PANTHER" id="PTHR11061:SF30">
    <property type="entry name" value="TRNA (URACIL(54)-C(5))-METHYLTRANSFERASE"/>
    <property type="match status" value="1"/>
</dbReference>
<gene>
    <name evidence="5" type="ORF">GCM10025876_11850</name>
</gene>
<comment type="caution">
    <text evidence="4">Lacks conserved residue(s) required for the propagation of feature annotation.</text>
</comment>